<dbReference type="PROSITE" id="PS50806">
    <property type="entry name" value="KRAB_RELATED"/>
    <property type="match status" value="1"/>
</dbReference>
<dbReference type="Pfam" id="PF01352">
    <property type="entry name" value="KRAB"/>
    <property type="match status" value="1"/>
</dbReference>
<dbReference type="PANTHER" id="PTHR14112:SF5">
    <property type="entry name" value="SSXB10 PROTEIN-RELATED"/>
    <property type="match status" value="1"/>
</dbReference>
<feature type="region of interest" description="Disordered" evidence="1">
    <location>
        <begin position="75"/>
        <end position="97"/>
    </location>
</feature>
<dbReference type="Proteomes" id="UP000694386">
    <property type="component" value="Unplaced"/>
</dbReference>
<sequence>MKTECCRVKRPGEPLNEPKKIVQPFQDICAYFSEEEWAKLTKWQKSAYMYMKRNYVRMTGVTVNQPVFMRCKEQVKEPPAECDKANGPDSKDEDSEDDFYARQIKRIKLTRVTVDLYDIREKLGGRDSVSASSIVP</sequence>
<dbReference type="AlphaFoldDB" id="A0A8C2MTW2"/>
<evidence type="ECO:0000256" key="1">
    <source>
        <dbReference type="SAM" id="MobiDB-lite"/>
    </source>
</evidence>
<protein>
    <recommendedName>
        <fullName evidence="2">KRAB-related domain-containing protein</fullName>
    </recommendedName>
</protein>
<gene>
    <name evidence="3" type="primary">LOC100769405</name>
</gene>
<feature type="compositionally biased region" description="Basic and acidic residues" evidence="1">
    <location>
        <begin position="75"/>
        <end position="90"/>
    </location>
</feature>
<dbReference type="PANTHER" id="PTHR14112">
    <property type="entry name" value="SYNOVIAL SARCOMA, X MEMBER"/>
    <property type="match status" value="1"/>
</dbReference>
<dbReference type="InterPro" id="IPR001909">
    <property type="entry name" value="KRAB"/>
</dbReference>
<reference evidence="3" key="1">
    <citation type="submission" date="2025-08" db="UniProtKB">
        <authorList>
            <consortium name="Ensembl"/>
        </authorList>
    </citation>
    <scope>IDENTIFICATION</scope>
</reference>
<dbReference type="GO" id="GO:0005634">
    <property type="term" value="C:nucleus"/>
    <property type="evidence" value="ECO:0007669"/>
    <property type="project" value="TreeGrafter"/>
</dbReference>
<dbReference type="SMART" id="SM00349">
    <property type="entry name" value="KRAB"/>
    <property type="match status" value="1"/>
</dbReference>
<reference evidence="3" key="2">
    <citation type="submission" date="2025-09" db="UniProtKB">
        <authorList>
            <consortium name="Ensembl"/>
        </authorList>
    </citation>
    <scope>IDENTIFICATION</scope>
</reference>
<evidence type="ECO:0000313" key="4">
    <source>
        <dbReference type="Proteomes" id="UP000694386"/>
    </source>
</evidence>
<dbReference type="Gene3D" id="6.10.140.140">
    <property type="match status" value="1"/>
</dbReference>
<feature type="domain" description="KRAB-related" evidence="2">
    <location>
        <begin position="20"/>
        <end position="81"/>
    </location>
</feature>
<name>A0A8C2MTW2_CRIGR</name>
<dbReference type="InterPro" id="IPR003655">
    <property type="entry name" value="aKRAB"/>
</dbReference>
<proteinExistence type="predicted"/>
<accession>A0A8C2MTW2</accession>
<dbReference type="InterPro" id="IPR036051">
    <property type="entry name" value="KRAB_dom_sf"/>
</dbReference>
<evidence type="ECO:0000313" key="3">
    <source>
        <dbReference type="Ensembl" id="ENSCGRP00001023782.1"/>
    </source>
</evidence>
<dbReference type="CDD" id="cd07765">
    <property type="entry name" value="KRAB_A-box"/>
    <property type="match status" value="1"/>
</dbReference>
<dbReference type="SUPFAM" id="SSF109640">
    <property type="entry name" value="KRAB domain (Kruppel-associated box)"/>
    <property type="match status" value="1"/>
</dbReference>
<dbReference type="GO" id="GO:0006355">
    <property type="term" value="P:regulation of DNA-templated transcription"/>
    <property type="evidence" value="ECO:0007669"/>
    <property type="project" value="InterPro"/>
</dbReference>
<dbReference type="Ensembl" id="ENSCGRT00001028028.1">
    <property type="protein sequence ID" value="ENSCGRP00001023782.1"/>
    <property type="gene ID" value="ENSCGRG00001021892.1"/>
</dbReference>
<organism evidence="3 4">
    <name type="scientific">Cricetulus griseus</name>
    <name type="common">Chinese hamster</name>
    <name type="synonym">Cricetulus barabensis griseus</name>
    <dbReference type="NCBI Taxonomy" id="10029"/>
    <lineage>
        <taxon>Eukaryota</taxon>
        <taxon>Metazoa</taxon>
        <taxon>Chordata</taxon>
        <taxon>Craniata</taxon>
        <taxon>Vertebrata</taxon>
        <taxon>Euteleostomi</taxon>
        <taxon>Mammalia</taxon>
        <taxon>Eutheria</taxon>
        <taxon>Euarchontoglires</taxon>
        <taxon>Glires</taxon>
        <taxon>Rodentia</taxon>
        <taxon>Myomorpha</taxon>
        <taxon>Muroidea</taxon>
        <taxon>Cricetidae</taxon>
        <taxon>Cricetinae</taxon>
        <taxon>Cricetulus</taxon>
    </lineage>
</organism>
<evidence type="ECO:0000259" key="2">
    <source>
        <dbReference type="PROSITE" id="PS50806"/>
    </source>
</evidence>